<evidence type="ECO:0000313" key="2">
    <source>
        <dbReference type="Proteomes" id="UP000249377"/>
    </source>
</evidence>
<gene>
    <name evidence="1" type="ORF">DPQ25_01070</name>
</gene>
<dbReference type="SUPFAM" id="SSF53927">
    <property type="entry name" value="Cytidine deaminase-like"/>
    <property type="match status" value="1"/>
</dbReference>
<evidence type="ECO:0008006" key="3">
    <source>
        <dbReference type="Google" id="ProtNLM"/>
    </source>
</evidence>
<dbReference type="RefSeq" id="WP_112331329.1">
    <property type="nucleotide sequence ID" value="NZ_QLYR01000001.1"/>
</dbReference>
<dbReference type="InterPro" id="IPR037081">
    <property type="entry name" value="Hyp_TM1506"/>
</dbReference>
<accession>A0A328UKR5</accession>
<dbReference type="EMBL" id="QLYR01000001">
    <property type="protein sequence ID" value="RAQ30133.1"/>
    <property type="molecule type" value="Genomic_DNA"/>
</dbReference>
<evidence type="ECO:0000313" key="1">
    <source>
        <dbReference type="EMBL" id="RAQ30133.1"/>
    </source>
</evidence>
<reference evidence="1 2" key="1">
    <citation type="submission" date="2018-06" db="EMBL/GenBank/DDBJ databases">
        <title>Noncontiguous genome sequence of Ruminococcaceae bacterium ASD2818.</title>
        <authorList>
            <person name="Chaplin A.V."/>
            <person name="Sokolova S.R."/>
            <person name="Kochetkova T.O."/>
            <person name="Goltsov A.Y."/>
            <person name="Trofimov D.Y."/>
            <person name="Efimov B.A."/>
        </authorList>
    </citation>
    <scope>NUCLEOTIDE SEQUENCE [LARGE SCALE GENOMIC DNA]</scope>
    <source>
        <strain evidence="1 2">ASD2818</strain>
    </source>
</reference>
<comment type="caution">
    <text evidence="1">The sequence shown here is derived from an EMBL/GenBank/DDBJ whole genome shotgun (WGS) entry which is preliminary data.</text>
</comment>
<dbReference type="Proteomes" id="UP000249377">
    <property type="component" value="Unassembled WGS sequence"/>
</dbReference>
<sequence length="139" mass="15324">MSDAERARSILLAQENCTCAFCRGDCTHTSAYRGIYALVQFLAQGVELTNFSAADKVVGKAAALLLVMAGVKEVYAQVMSEPALYTLSYYGVLCTYTQVVPEILDYERKEVCPLEAIISHTKDPEEAYRILQKALKTVS</sequence>
<name>A0A328UKR5_9FIRM</name>
<proteinExistence type="predicted"/>
<protein>
    <recommendedName>
        <fullName evidence="3">DUF1893 domain-containing protein</fullName>
    </recommendedName>
</protein>
<dbReference type="GO" id="GO:0003824">
    <property type="term" value="F:catalytic activity"/>
    <property type="evidence" value="ECO:0007669"/>
    <property type="project" value="InterPro"/>
</dbReference>
<dbReference type="AlphaFoldDB" id="A0A328UKR5"/>
<dbReference type="InterPro" id="IPR015067">
    <property type="entry name" value="DUF1893_TM1506-like"/>
</dbReference>
<dbReference type="Pfam" id="PF08973">
    <property type="entry name" value="TM1506"/>
    <property type="match status" value="1"/>
</dbReference>
<keyword evidence="2" id="KW-1185">Reference proteome</keyword>
<dbReference type="InterPro" id="IPR016193">
    <property type="entry name" value="Cytidine_deaminase-like"/>
</dbReference>
<organism evidence="1 2">
    <name type="scientific">Hydrogeniiclostridium mannosilyticum</name>
    <dbReference type="NCBI Taxonomy" id="2764322"/>
    <lineage>
        <taxon>Bacteria</taxon>
        <taxon>Bacillati</taxon>
        <taxon>Bacillota</taxon>
        <taxon>Clostridia</taxon>
        <taxon>Eubacteriales</taxon>
        <taxon>Acutalibacteraceae</taxon>
        <taxon>Hydrogeniiclostridium</taxon>
    </lineage>
</organism>
<dbReference type="Gene3D" id="3.40.140.30">
    <property type="entry name" value="Hypothetical protein TM1506"/>
    <property type="match status" value="1"/>
</dbReference>